<gene>
    <name evidence="8" type="ORF">AB0C36_28835</name>
</gene>
<keyword evidence="2 6" id="KW-0812">Transmembrane</keyword>
<evidence type="ECO:0000313" key="9">
    <source>
        <dbReference type="Proteomes" id="UP001551482"/>
    </source>
</evidence>
<dbReference type="InterPro" id="IPR011701">
    <property type="entry name" value="MFS"/>
</dbReference>
<feature type="transmembrane region" description="Helical" evidence="6">
    <location>
        <begin position="449"/>
        <end position="466"/>
    </location>
</feature>
<dbReference type="CDD" id="cd17370">
    <property type="entry name" value="MFS_MJ1317_like"/>
    <property type="match status" value="1"/>
</dbReference>
<feature type="transmembrane region" description="Helical" evidence="6">
    <location>
        <begin position="236"/>
        <end position="256"/>
    </location>
</feature>
<accession>A0ABV3DP16</accession>
<evidence type="ECO:0000313" key="8">
    <source>
        <dbReference type="EMBL" id="MEU8137504.1"/>
    </source>
</evidence>
<dbReference type="InterPro" id="IPR036259">
    <property type="entry name" value="MFS_trans_sf"/>
</dbReference>
<feature type="transmembrane region" description="Helical" evidence="6">
    <location>
        <begin position="352"/>
        <end position="372"/>
    </location>
</feature>
<keyword evidence="9" id="KW-1185">Reference proteome</keyword>
<evidence type="ECO:0000259" key="7">
    <source>
        <dbReference type="PROSITE" id="PS50850"/>
    </source>
</evidence>
<comment type="subcellular location">
    <subcellularLocation>
        <location evidence="1">Cell membrane</location>
        <topology evidence="1">Multi-pass membrane protein</topology>
    </subcellularLocation>
</comment>
<feature type="transmembrane region" description="Helical" evidence="6">
    <location>
        <begin position="319"/>
        <end position="340"/>
    </location>
</feature>
<dbReference type="Proteomes" id="UP001551482">
    <property type="component" value="Unassembled WGS sequence"/>
</dbReference>
<organism evidence="8 9">
    <name type="scientific">Streptodolium elevatio</name>
    <dbReference type="NCBI Taxonomy" id="3157996"/>
    <lineage>
        <taxon>Bacteria</taxon>
        <taxon>Bacillati</taxon>
        <taxon>Actinomycetota</taxon>
        <taxon>Actinomycetes</taxon>
        <taxon>Kitasatosporales</taxon>
        <taxon>Streptomycetaceae</taxon>
        <taxon>Streptodolium</taxon>
    </lineage>
</organism>
<evidence type="ECO:0000256" key="3">
    <source>
        <dbReference type="ARBA" id="ARBA00022989"/>
    </source>
</evidence>
<feature type="domain" description="Major facilitator superfamily (MFS) profile" evidence="7">
    <location>
        <begin position="78"/>
        <end position="494"/>
    </location>
</feature>
<feature type="transmembrane region" description="Helical" evidence="6">
    <location>
        <begin position="472"/>
        <end position="493"/>
    </location>
</feature>
<name>A0ABV3DP16_9ACTN</name>
<dbReference type="Gene3D" id="1.20.1250.20">
    <property type="entry name" value="MFS general substrate transporter like domains"/>
    <property type="match status" value="1"/>
</dbReference>
<feature type="compositionally biased region" description="Polar residues" evidence="5">
    <location>
        <begin position="1"/>
        <end position="11"/>
    </location>
</feature>
<comment type="caution">
    <text evidence="8">The sequence shown here is derived from an EMBL/GenBank/DDBJ whole genome shotgun (WGS) entry which is preliminary data.</text>
</comment>
<dbReference type="PROSITE" id="PS50850">
    <property type="entry name" value="MFS"/>
    <property type="match status" value="1"/>
</dbReference>
<evidence type="ECO:0000256" key="6">
    <source>
        <dbReference type="SAM" id="Phobius"/>
    </source>
</evidence>
<dbReference type="EMBL" id="JBEZFP010000090">
    <property type="protein sequence ID" value="MEU8137504.1"/>
    <property type="molecule type" value="Genomic_DNA"/>
</dbReference>
<feature type="transmembrane region" description="Helical" evidence="6">
    <location>
        <begin position="95"/>
        <end position="115"/>
    </location>
</feature>
<evidence type="ECO:0000256" key="5">
    <source>
        <dbReference type="SAM" id="MobiDB-lite"/>
    </source>
</evidence>
<keyword evidence="4 6" id="KW-0472">Membrane</keyword>
<keyword evidence="3 6" id="KW-1133">Transmembrane helix</keyword>
<feature type="transmembrane region" description="Helical" evidence="6">
    <location>
        <begin position="71"/>
        <end position="89"/>
    </location>
</feature>
<evidence type="ECO:0000256" key="2">
    <source>
        <dbReference type="ARBA" id="ARBA00022692"/>
    </source>
</evidence>
<feature type="transmembrane region" description="Helical" evidence="6">
    <location>
        <begin position="404"/>
        <end position="428"/>
    </location>
</feature>
<feature type="compositionally biased region" description="Pro residues" evidence="5">
    <location>
        <begin position="274"/>
        <end position="290"/>
    </location>
</feature>
<feature type="region of interest" description="Disordered" evidence="5">
    <location>
        <begin position="266"/>
        <end position="298"/>
    </location>
</feature>
<proteinExistence type="predicted"/>
<dbReference type="InterPro" id="IPR020846">
    <property type="entry name" value="MFS_dom"/>
</dbReference>
<dbReference type="Pfam" id="PF07690">
    <property type="entry name" value="MFS_1"/>
    <property type="match status" value="2"/>
</dbReference>
<feature type="transmembrane region" description="Helical" evidence="6">
    <location>
        <begin position="379"/>
        <end position="398"/>
    </location>
</feature>
<evidence type="ECO:0000256" key="1">
    <source>
        <dbReference type="ARBA" id="ARBA00004651"/>
    </source>
</evidence>
<feature type="region of interest" description="Disordered" evidence="5">
    <location>
        <begin position="1"/>
        <end position="69"/>
    </location>
</feature>
<sequence>MYLSSSRSGDLSTGVRHDEPNPGADPGTSDAAPEEPSGTRPGPKPQSRGRSRSQGRSRSSSRSPSRSRRRVGLIVAPNVVALGMVSFVTDVSAEMVTAILPVYLVLGLGLSPLAFGMLDGLYNGATAFLRIAGGHIADRTRRHKPVAGFGYGLSAACKLALPAAHSVPVIGAVIAADRMGKGIRTAPRDALISLSTPTGAQGKAFGVHRAFDTAGALLGPPAAMAVLWFTAQAYDAVFVVSFCLAAFGVLLLCLYVREIPYAATPKAAPRRAPEGPPAAAPETTPEPAPGAAPAATEPAARPRLREAVGVLRVPAFFRVCLYALVLGAATIGDGMVYLLLQQQVDLRPHLFPLLPFGTALGFLLLAVPVGLVADRVGRLRVFLAGHVLLLLCYVVLLTPVPRGLLIVLPLVLLGVFYAATDGVLMAVAAPLAPKRLRGGSLALVQTGQAAGRAIGAVAFGAAWTVWGPRTALVTAAAVLCAACAATALVAYRCRETVPEDAR</sequence>
<dbReference type="PANTHER" id="PTHR23518">
    <property type="entry name" value="C-METHYLTRANSFERASE"/>
    <property type="match status" value="1"/>
</dbReference>
<protein>
    <submittedName>
        <fullName evidence="8">MFS transporter</fullName>
    </submittedName>
</protein>
<reference evidence="8 9" key="1">
    <citation type="submission" date="2024-06" db="EMBL/GenBank/DDBJ databases">
        <title>The Natural Products Discovery Center: Release of the First 8490 Sequenced Strains for Exploring Actinobacteria Biosynthetic Diversity.</title>
        <authorList>
            <person name="Kalkreuter E."/>
            <person name="Kautsar S.A."/>
            <person name="Yang D."/>
            <person name="Bader C.D."/>
            <person name="Teijaro C.N."/>
            <person name="Fluegel L."/>
            <person name="Davis C.M."/>
            <person name="Simpson J.R."/>
            <person name="Lauterbach L."/>
            <person name="Steele A.D."/>
            <person name="Gui C."/>
            <person name="Meng S."/>
            <person name="Li G."/>
            <person name="Viehrig K."/>
            <person name="Ye F."/>
            <person name="Su P."/>
            <person name="Kiefer A.F."/>
            <person name="Nichols A."/>
            <person name="Cepeda A.J."/>
            <person name="Yan W."/>
            <person name="Fan B."/>
            <person name="Jiang Y."/>
            <person name="Adhikari A."/>
            <person name="Zheng C.-J."/>
            <person name="Schuster L."/>
            <person name="Cowan T.M."/>
            <person name="Smanski M.J."/>
            <person name="Chevrette M.G."/>
            <person name="De Carvalho L.P.S."/>
            <person name="Shen B."/>
        </authorList>
    </citation>
    <scope>NUCLEOTIDE SEQUENCE [LARGE SCALE GENOMIC DNA]</scope>
    <source>
        <strain evidence="8 9">NPDC048946</strain>
    </source>
</reference>
<evidence type="ECO:0000256" key="4">
    <source>
        <dbReference type="ARBA" id="ARBA00023136"/>
    </source>
</evidence>
<dbReference type="RefSeq" id="WP_358359504.1">
    <property type="nucleotide sequence ID" value="NZ_JBEZFP010000090.1"/>
</dbReference>
<dbReference type="PANTHER" id="PTHR23518:SF2">
    <property type="entry name" value="MAJOR FACILITATOR SUPERFAMILY TRANSPORTER"/>
    <property type="match status" value="1"/>
</dbReference>
<dbReference type="SUPFAM" id="SSF103473">
    <property type="entry name" value="MFS general substrate transporter"/>
    <property type="match status" value="1"/>
</dbReference>